<keyword evidence="2" id="KW-1185">Reference proteome</keyword>
<name>A0A8B7C7W4_PHODC</name>
<dbReference type="Gene3D" id="3.80.10.10">
    <property type="entry name" value="Ribonuclease Inhibitor"/>
    <property type="match status" value="1"/>
</dbReference>
<proteinExistence type="predicted"/>
<dbReference type="Proteomes" id="UP000228380">
    <property type="component" value="Chromosome 4"/>
</dbReference>
<dbReference type="InterPro" id="IPR050232">
    <property type="entry name" value="FBL13/AtMIF1-like"/>
</dbReference>
<dbReference type="InterPro" id="IPR001810">
    <property type="entry name" value="F-box_dom"/>
</dbReference>
<dbReference type="SUPFAM" id="SSF81383">
    <property type="entry name" value="F-box domain"/>
    <property type="match status" value="1"/>
</dbReference>
<dbReference type="Pfam" id="PF00646">
    <property type="entry name" value="F-box"/>
    <property type="match status" value="1"/>
</dbReference>
<dbReference type="RefSeq" id="XP_008793618.1">
    <property type="nucleotide sequence ID" value="XM_008795396.4"/>
</dbReference>
<accession>A0A8B7C7W4</accession>
<dbReference type="AlphaFoldDB" id="A0A8B7C7W4"/>
<evidence type="ECO:0000313" key="4">
    <source>
        <dbReference type="RefSeq" id="XP_038981487.1"/>
    </source>
</evidence>
<organism evidence="2 3">
    <name type="scientific">Phoenix dactylifera</name>
    <name type="common">Date palm</name>
    <dbReference type="NCBI Taxonomy" id="42345"/>
    <lineage>
        <taxon>Eukaryota</taxon>
        <taxon>Viridiplantae</taxon>
        <taxon>Streptophyta</taxon>
        <taxon>Embryophyta</taxon>
        <taxon>Tracheophyta</taxon>
        <taxon>Spermatophyta</taxon>
        <taxon>Magnoliopsida</taxon>
        <taxon>Liliopsida</taxon>
        <taxon>Arecaceae</taxon>
        <taxon>Coryphoideae</taxon>
        <taxon>Phoeniceae</taxon>
        <taxon>Phoenix</taxon>
    </lineage>
</organism>
<dbReference type="GeneID" id="103709871"/>
<dbReference type="PANTHER" id="PTHR31900:SF27">
    <property type="entry name" value="FBD DOMAIN-CONTAINING PROTEIN"/>
    <property type="match status" value="1"/>
</dbReference>
<dbReference type="PROSITE" id="PS50181">
    <property type="entry name" value="FBOX"/>
    <property type="match status" value="1"/>
</dbReference>
<dbReference type="OrthoDB" id="773549at2759"/>
<evidence type="ECO:0000259" key="1">
    <source>
        <dbReference type="PROSITE" id="PS50181"/>
    </source>
</evidence>
<dbReference type="RefSeq" id="XP_038981487.1">
    <property type="nucleotide sequence ID" value="XM_039125559.1"/>
</dbReference>
<evidence type="ECO:0000313" key="3">
    <source>
        <dbReference type="RefSeq" id="XP_008793618.1"/>
    </source>
</evidence>
<reference evidence="2" key="1">
    <citation type="journal article" date="2019" name="Nat. Commun.">
        <title>Genome-wide association mapping of date palm fruit traits.</title>
        <authorList>
            <person name="Hazzouri K.M."/>
            <person name="Gros-Balthazard M."/>
            <person name="Flowers J.M."/>
            <person name="Copetti D."/>
            <person name="Lemansour A."/>
            <person name="Lebrun M."/>
            <person name="Masmoudi K."/>
            <person name="Ferrand S."/>
            <person name="Dhar M.I."/>
            <person name="Fresquez Z.A."/>
            <person name="Rosas U."/>
            <person name="Zhang J."/>
            <person name="Talag J."/>
            <person name="Lee S."/>
            <person name="Kudrna D."/>
            <person name="Powell R.F."/>
            <person name="Leitch I.J."/>
            <person name="Krueger R.R."/>
            <person name="Wing R.A."/>
            <person name="Amiri K.M.A."/>
            <person name="Purugganan M.D."/>
        </authorList>
    </citation>
    <scope>NUCLEOTIDE SEQUENCE [LARGE SCALE GENOMIC DNA]</scope>
    <source>
        <strain evidence="2">cv. Khalas</strain>
    </source>
</reference>
<dbReference type="InterPro" id="IPR032675">
    <property type="entry name" value="LRR_dom_sf"/>
</dbReference>
<protein>
    <submittedName>
        <fullName evidence="3 4">F-box/FBD/LRR-repeat protein At3g26920-like</fullName>
    </submittedName>
</protein>
<reference evidence="3 4" key="2">
    <citation type="submission" date="2025-04" db="UniProtKB">
        <authorList>
            <consortium name="RefSeq"/>
        </authorList>
    </citation>
    <scope>IDENTIFICATION</scope>
    <source>
        <tissue evidence="3 4">Young leaves</tissue>
    </source>
</reference>
<dbReference type="Pfam" id="PF23622">
    <property type="entry name" value="LRR_At1g61320_AtMIF1"/>
    <property type="match status" value="1"/>
</dbReference>
<evidence type="ECO:0000313" key="2">
    <source>
        <dbReference type="Proteomes" id="UP000228380"/>
    </source>
</evidence>
<sequence>MERNLRQPDRLSELPDDVLLSILSQIPHREAAATAILARRWRYLFSSLPSLYLTRYSLLPAEDSDQSSDGEFEPSRWLDTVFAILAARRCPLVAVHFEFDIVDHDADAVSQVLHSLCDSGVEELSIAQFSKPFYGLPSGVLSCRTIKHLILNRCRLTIPCTYPGLQCLTSLSLLVVFITDEDFRRLVSRLHALEDLTVVYCSKLTNLVISAPVLNKLAISTVKPLNIVLENAPRLASVTVNFAYLFYDGSWRNNDEDGCSHDRWYPNDEDEESEVSRLIRFLMQLSHIESLTLKFPLPYNMRLDRENVSLPKSLPSGHFLMNLKKLDLSMHFDDKYFLLILTCLLNSSPNLRELIVRQDKPNGCAKLAEADYWDKQIPPECVRNQLSTATLFTHYEVWNNWLDLAWFLLSYSRVLNRMIISYREESYNQSAWKELFLLRSAFPGVRIEYNTESRL</sequence>
<gene>
    <name evidence="3 4" type="primary">LOC103709871</name>
</gene>
<dbReference type="InterPro" id="IPR055357">
    <property type="entry name" value="LRR_At1g61320_AtMIF1"/>
</dbReference>
<dbReference type="KEGG" id="pda:103709871"/>
<dbReference type="InterPro" id="IPR036047">
    <property type="entry name" value="F-box-like_dom_sf"/>
</dbReference>
<dbReference type="SUPFAM" id="SSF52047">
    <property type="entry name" value="RNI-like"/>
    <property type="match status" value="1"/>
</dbReference>
<feature type="domain" description="F-box" evidence="1">
    <location>
        <begin position="8"/>
        <end position="55"/>
    </location>
</feature>
<dbReference type="PANTHER" id="PTHR31900">
    <property type="entry name" value="F-BOX/RNI SUPERFAMILY PROTEIN-RELATED"/>
    <property type="match status" value="1"/>
</dbReference>